<dbReference type="SUPFAM" id="SSF110581">
    <property type="entry name" value="Indigoidine synthase A-like"/>
    <property type="match status" value="1"/>
</dbReference>
<keyword evidence="3" id="KW-0464">Manganese</keyword>
<keyword evidence="5" id="KW-0326">Glycosidase</keyword>
<keyword evidence="4" id="KW-0456">Lyase</keyword>
<dbReference type="PANTHER" id="PTHR42909:SF1">
    <property type="entry name" value="CARBOHYDRATE KINASE PFKB DOMAIN-CONTAINING PROTEIN"/>
    <property type="match status" value="1"/>
</dbReference>
<evidence type="ECO:0000256" key="6">
    <source>
        <dbReference type="SAM" id="MobiDB-lite"/>
    </source>
</evidence>
<keyword evidence="1" id="KW-0479">Metal-binding</keyword>
<keyword evidence="2" id="KW-0378">Hydrolase</keyword>
<evidence type="ECO:0000256" key="5">
    <source>
        <dbReference type="ARBA" id="ARBA00023295"/>
    </source>
</evidence>
<accession>A0A1B8GBB0</accession>
<dbReference type="GO" id="GO:0046872">
    <property type="term" value="F:metal ion binding"/>
    <property type="evidence" value="ECO:0007669"/>
    <property type="project" value="UniProtKB-KW"/>
</dbReference>
<protein>
    <recommendedName>
        <fullName evidence="7">Carbohydrate kinase PfkB domain-containing protein</fullName>
    </recommendedName>
</protein>
<dbReference type="RefSeq" id="XP_018126800.2">
    <property type="nucleotide sequence ID" value="XM_018278389.2"/>
</dbReference>
<dbReference type="Gene3D" id="3.40.1790.10">
    <property type="entry name" value="Indigoidine synthase domain"/>
    <property type="match status" value="1"/>
</dbReference>
<evidence type="ECO:0000256" key="1">
    <source>
        <dbReference type="ARBA" id="ARBA00022723"/>
    </source>
</evidence>
<dbReference type="GeneID" id="28842358"/>
<proteinExistence type="inferred from homology"/>
<dbReference type="SUPFAM" id="SSF53613">
    <property type="entry name" value="Ribokinase-like"/>
    <property type="match status" value="1"/>
</dbReference>
<feature type="domain" description="Carbohydrate kinase PfkB" evidence="7">
    <location>
        <begin position="470"/>
        <end position="617"/>
    </location>
</feature>
<reference evidence="8 9" key="1">
    <citation type="submission" date="2016-03" db="EMBL/GenBank/DDBJ databases">
        <title>Comparative genomics of Pseudogymnoascus destructans, the fungus causing white-nose syndrome of bats.</title>
        <authorList>
            <person name="Palmer J.M."/>
            <person name="Drees K.P."/>
            <person name="Foster J.T."/>
            <person name="Lindner D.L."/>
        </authorList>
    </citation>
    <scope>NUCLEOTIDE SEQUENCE [LARGE SCALE GENOMIC DNA]</scope>
    <source>
        <strain evidence="8 9">UAMH 10579</strain>
    </source>
</reference>
<reference evidence="9" key="2">
    <citation type="journal article" date="2018" name="Nat. Commun.">
        <title>Extreme sensitivity to ultraviolet light in the fungal pathogen causing white-nose syndrome of bats.</title>
        <authorList>
            <person name="Palmer J.M."/>
            <person name="Drees K.P."/>
            <person name="Foster J.T."/>
            <person name="Lindner D.L."/>
        </authorList>
    </citation>
    <scope>NUCLEOTIDE SEQUENCE [LARGE SCALE GENOMIC DNA]</scope>
    <source>
        <strain evidence="9">UAMH 10579</strain>
    </source>
</reference>
<evidence type="ECO:0000256" key="4">
    <source>
        <dbReference type="ARBA" id="ARBA00023239"/>
    </source>
</evidence>
<feature type="region of interest" description="Disordered" evidence="6">
    <location>
        <begin position="411"/>
        <end position="435"/>
    </location>
</feature>
<sequence length="842" mass="89467">MYPTRLCRLGALRPNLAKHTENLLTYRPFSTRAQWNDQTPTRSQRGDQNAPRKSQKRASANSKIFKVSDEVREAIETGKPVVALETTIYTHGFPYPDNVALATHLESVVRHNGGIPATIGVLNGVARVGLSEEELTELVNPSSKTELMKVSRRDLPFIAGLGLTGRKINGGTTIAGTMLLAELANISVFGTGGLGGVHRGGENTMDVSADLQELGRTNVTVVSSGCKSFLDIPRTLEYLETQGVCVATFADGRKGDIDFPAFWTRESGVRSPMVIENAEEAAAIIHASELFRANGMLFANPIPKEWALEKSKIDQAIEAAVAEAAEKGFHGHRNTPFILSRIKELTEGKSVPANRALVESNVAIATGVAAELAKLRNAESHTSVLHTPVISPDEFRYTKEAALYGVEVESPETTLRAPTPEPVQTSPKVPKPASPQEKVDILVAGAVAVDVSCNYKPFDKTADSQPLIHTSNPASITETTGGVGFNVATAAQYASKTNSVQLCSLIATDTAGQLALSTMNEFGLRSDGITTLTADANTKTAKYVAVNTTGNDLFVAMADMDILGGARDDFQIQWQSKLDAAKPKWVVVDANWHPSAFKQWITAASAAGAKVAFEPVSTAKSQVLFPEPSTAGLPLPVFPKNAINLATPNTLELTALHSAARDRSYLERQDWWEVVDALGIPSSGARDRFVQLTSRALVDAGVPQMTVQLLPFIPSIVTKLGSGGCLLTELLTPDSPKLTAPEHAPYVLARSNNGTDFVGGVYMRHFPAEALGVGGVSSVNGAGDTFLGVLVAGLAEGVELDEALVGIAQRASVLTLGDAASVSPLLKTVTRGELEGLAGRSV</sequence>
<dbReference type="GO" id="GO:0004730">
    <property type="term" value="F:pseudouridylate synthase activity"/>
    <property type="evidence" value="ECO:0007669"/>
    <property type="project" value="InterPro"/>
</dbReference>
<gene>
    <name evidence="8" type="ORF">VE01_08972</name>
</gene>
<dbReference type="Gene3D" id="3.40.1190.20">
    <property type="match status" value="1"/>
</dbReference>
<dbReference type="EMBL" id="KV460258">
    <property type="protein sequence ID" value="OBT93067.2"/>
    <property type="molecule type" value="Genomic_DNA"/>
</dbReference>
<dbReference type="Pfam" id="PF00294">
    <property type="entry name" value="PfkB"/>
    <property type="match status" value="1"/>
</dbReference>
<evidence type="ECO:0000259" key="7">
    <source>
        <dbReference type="Pfam" id="PF00294"/>
    </source>
</evidence>
<dbReference type="InterPro" id="IPR022830">
    <property type="entry name" value="Indigdn_synthA-like"/>
</dbReference>
<dbReference type="GO" id="GO:0016798">
    <property type="term" value="F:hydrolase activity, acting on glycosyl bonds"/>
    <property type="evidence" value="ECO:0007669"/>
    <property type="project" value="UniProtKB-KW"/>
</dbReference>
<dbReference type="Proteomes" id="UP000091956">
    <property type="component" value="Unassembled WGS sequence"/>
</dbReference>
<evidence type="ECO:0000313" key="9">
    <source>
        <dbReference type="Proteomes" id="UP000091956"/>
    </source>
</evidence>
<feature type="compositionally biased region" description="Polar residues" evidence="6">
    <location>
        <begin position="31"/>
        <end position="47"/>
    </location>
</feature>
<evidence type="ECO:0000313" key="8">
    <source>
        <dbReference type="EMBL" id="OBT93067.2"/>
    </source>
</evidence>
<feature type="region of interest" description="Disordered" evidence="6">
    <location>
        <begin position="31"/>
        <end position="63"/>
    </location>
</feature>
<dbReference type="HAMAP" id="MF_01876">
    <property type="entry name" value="PsiMP_glycosidase"/>
    <property type="match status" value="1"/>
</dbReference>
<evidence type="ECO:0000256" key="2">
    <source>
        <dbReference type="ARBA" id="ARBA00022801"/>
    </source>
</evidence>
<dbReference type="InterPro" id="IPR011611">
    <property type="entry name" value="PfkB_dom"/>
</dbReference>
<dbReference type="AlphaFoldDB" id="A0A1B8GBB0"/>
<keyword evidence="9" id="KW-1185">Reference proteome</keyword>
<dbReference type="GO" id="GO:0005737">
    <property type="term" value="C:cytoplasm"/>
    <property type="evidence" value="ECO:0007669"/>
    <property type="project" value="TreeGrafter"/>
</dbReference>
<name>A0A1B8GBB0_9PEZI</name>
<dbReference type="STRING" id="342668.A0A1B8GBB0"/>
<evidence type="ECO:0000256" key="3">
    <source>
        <dbReference type="ARBA" id="ARBA00023211"/>
    </source>
</evidence>
<dbReference type="Pfam" id="PF04227">
    <property type="entry name" value="Indigoidine_A"/>
    <property type="match status" value="1"/>
</dbReference>
<dbReference type="InterPro" id="IPR007342">
    <property type="entry name" value="PsuG"/>
</dbReference>
<dbReference type="PANTHER" id="PTHR42909">
    <property type="entry name" value="ZGC:136858"/>
    <property type="match status" value="1"/>
</dbReference>
<organism evidence="8 9">
    <name type="scientific">Pseudogymnoascus verrucosus</name>
    <dbReference type="NCBI Taxonomy" id="342668"/>
    <lineage>
        <taxon>Eukaryota</taxon>
        <taxon>Fungi</taxon>
        <taxon>Dikarya</taxon>
        <taxon>Ascomycota</taxon>
        <taxon>Pezizomycotina</taxon>
        <taxon>Leotiomycetes</taxon>
        <taxon>Thelebolales</taxon>
        <taxon>Thelebolaceae</taxon>
        <taxon>Pseudogymnoascus</taxon>
    </lineage>
</organism>
<dbReference type="InterPro" id="IPR029056">
    <property type="entry name" value="Ribokinase-like"/>
</dbReference>